<evidence type="ECO:0000313" key="1">
    <source>
        <dbReference type="EMBL" id="MEI2681349.1"/>
    </source>
</evidence>
<organism evidence="1 2">
    <name type="scientific">Erwinia aphidicola</name>
    <dbReference type="NCBI Taxonomy" id="68334"/>
    <lineage>
        <taxon>Bacteria</taxon>
        <taxon>Pseudomonadati</taxon>
        <taxon>Pseudomonadota</taxon>
        <taxon>Gammaproteobacteria</taxon>
        <taxon>Enterobacterales</taxon>
        <taxon>Erwiniaceae</taxon>
        <taxon>Erwinia</taxon>
    </lineage>
</organism>
<sequence>MSLSSSLRSKMRNERDAAIALDKALSGVKDNINSTASDVYSGVERLSWYSSCFFEKYKDSCSDLSSSDKRFFLVIGEVYKRADVIGDMIEMYISIELEKAKESIKGRSDIANNNKVRELDVKITALLSYYMSGKAAKNTIAGSVTSLIENSGAFSSNVLNVMNKRSLGIVTDLSMYGKIQKASISAIDLKHKMPSLYYELYKNKLEMLYFLIQPSVDKAIAASNGKSGEDRIISVVRALTKDY</sequence>
<comment type="caution">
    <text evidence="1">The sequence shown here is derived from an EMBL/GenBank/DDBJ whole genome shotgun (WGS) entry which is preliminary data.</text>
</comment>
<dbReference type="RefSeq" id="WP_288498190.1">
    <property type="nucleotide sequence ID" value="NZ_JBANEI010000003.1"/>
</dbReference>
<keyword evidence="2" id="KW-1185">Reference proteome</keyword>
<dbReference type="Proteomes" id="UP001306592">
    <property type="component" value="Unassembled WGS sequence"/>
</dbReference>
<proteinExistence type="predicted"/>
<gene>
    <name evidence="1" type="ORF">V8N49_06685</name>
</gene>
<accession>A0ABU8DCU3</accession>
<dbReference type="EMBL" id="JBANEI010000003">
    <property type="protein sequence ID" value="MEI2681349.1"/>
    <property type="molecule type" value="Genomic_DNA"/>
</dbReference>
<reference evidence="1 2" key="1">
    <citation type="submission" date="2024-02" db="EMBL/GenBank/DDBJ databases">
        <title>First report Erwinia aphidicola in onion in Chile.</title>
        <authorList>
            <person name="Valenzuela M."/>
            <person name="Pena M."/>
            <person name="Dutta B."/>
        </authorList>
    </citation>
    <scope>NUCLEOTIDE SEQUENCE [LARGE SCALE GENOMIC DNA]</scope>
    <source>
        <strain evidence="1 2">QCJ3A</strain>
    </source>
</reference>
<name>A0ABU8DCU3_ERWAP</name>
<evidence type="ECO:0000313" key="2">
    <source>
        <dbReference type="Proteomes" id="UP001306592"/>
    </source>
</evidence>
<protein>
    <submittedName>
        <fullName evidence="1">Uncharacterized protein</fullName>
    </submittedName>
</protein>